<feature type="transmembrane region" description="Helical" evidence="5">
    <location>
        <begin position="233"/>
        <end position="254"/>
    </location>
</feature>
<proteinExistence type="predicted"/>
<dbReference type="SUPFAM" id="SSF48695">
    <property type="entry name" value="Multiheme cytochromes"/>
    <property type="match status" value="1"/>
</dbReference>
<dbReference type="PANTHER" id="PTHR39425">
    <property type="entry name" value="LIPOPROTEIN CYTOCHROME C"/>
    <property type="match status" value="1"/>
</dbReference>
<dbReference type="CDD" id="cd08168">
    <property type="entry name" value="Cytochrom_C3"/>
    <property type="match status" value="1"/>
</dbReference>
<evidence type="ECO:0000256" key="5">
    <source>
        <dbReference type="SAM" id="Phobius"/>
    </source>
</evidence>
<dbReference type="AlphaFoldDB" id="A0A6N4SSZ0"/>
<evidence type="ECO:0000256" key="2">
    <source>
        <dbReference type="ARBA" id="ARBA00022723"/>
    </source>
</evidence>
<dbReference type="Pfam" id="PF00034">
    <property type="entry name" value="Cytochrom_C"/>
    <property type="match status" value="1"/>
</dbReference>
<dbReference type="OrthoDB" id="9782196at2"/>
<dbReference type="EMBL" id="CP000383">
    <property type="protein sequence ID" value="ABG59476.1"/>
    <property type="molecule type" value="Genomic_DNA"/>
</dbReference>
<organism evidence="7 8">
    <name type="scientific">Cytophaga hutchinsonii (strain ATCC 33406 / DSM 1761 / CIP 103989 / NBRC 15051 / NCIMB 9469 / D465)</name>
    <dbReference type="NCBI Taxonomy" id="269798"/>
    <lineage>
        <taxon>Bacteria</taxon>
        <taxon>Pseudomonadati</taxon>
        <taxon>Bacteroidota</taxon>
        <taxon>Cytophagia</taxon>
        <taxon>Cytophagales</taxon>
        <taxon>Cytophagaceae</taxon>
        <taxon>Cytophaga</taxon>
    </lineage>
</organism>
<dbReference type="KEGG" id="chu:CHU_2213"/>
<keyword evidence="5" id="KW-0472">Membrane</keyword>
<evidence type="ECO:0000259" key="6">
    <source>
        <dbReference type="PROSITE" id="PS51007"/>
    </source>
</evidence>
<dbReference type="InterPro" id="IPR036909">
    <property type="entry name" value="Cyt_c-like_dom_sf"/>
</dbReference>
<protein>
    <submittedName>
        <fullName evidence="7">Quinol:cytochrome c oxidoreductase pentaheme cytochrome subunit</fullName>
    </submittedName>
</protein>
<dbReference type="GO" id="GO:0046872">
    <property type="term" value="F:metal ion binding"/>
    <property type="evidence" value="ECO:0007669"/>
    <property type="project" value="UniProtKB-KW"/>
</dbReference>
<dbReference type="SUPFAM" id="SSF46626">
    <property type="entry name" value="Cytochrome c"/>
    <property type="match status" value="1"/>
</dbReference>
<keyword evidence="3 4" id="KW-0408">Iron</keyword>
<evidence type="ECO:0000256" key="1">
    <source>
        <dbReference type="ARBA" id="ARBA00022617"/>
    </source>
</evidence>
<feature type="transmembrane region" description="Helical" evidence="5">
    <location>
        <begin position="177"/>
        <end position="200"/>
    </location>
</feature>
<dbReference type="Gene3D" id="3.90.10.10">
    <property type="entry name" value="Cytochrome C3"/>
    <property type="match status" value="2"/>
</dbReference>
<dbReference type="GO" id="GO:0020037">
    <property type="term" value="F:heme binding"/>
    <property type="evidence" value="ECO:0007669"/>
    <property type="project" value="InterPro"/>
</dbReference>
<sequence length="435" mass="48410">MAKISEKTVLNMSRLTILMSRISRSILTLVAFSFVTLTSSFAEVKDSSASATAETPALDGKGEQLFKENCKSCHKIHEESVGPALSGVTKRRSADWLHQWIKNNAVFRASGDKDAIAIYEKYKKAEMTAFPTFTNEDIDAIIAYVESVPKEDPAKLKGTEDPTKPKGETEGGQYDTIILTLIVVVLVLVLVAMLVFLSVIKRYLKEKEAGLDAEDRELVDQKFDIKALVKSKAFIAIVVLLFVGATVRSCWIGAQEVGVEQNYAPVQPIAFSHKLHAGDNKINCNYCHTGAYKGKQSNIPSLNICMNCHTYIKKGPLHGETEIAKLVDAYEKGTPIKWVRVHNLPDLAYFNHSQHTQVAGIECQKCHGPIEEMEVVKQYSNLTMGWCINCHRETAVNSEDNAYYDRLLKVHEESKKKGNMTAEEIGGLDCSKCHY</sequence>
<dbReference type="PANTHER" id="PTHR39425:SF1">
    <property type="entry name" value="CYTOCHROME C7-LIKE DOMAIN-CONTAINING PROTEIN"/>
    <property type="match status" value="1"/>
</dbReference>
<dbReference type="GO" id="GO:0009055">
    <property type="term" value="F:electron transfer activity"/>
    <property type="evidence" value="ECO:0007669"/>
    <property type="project" value="InterPro"/>
</dbReference>
<dbReference type="PROSITE" id="PS51007">
    <property type="entry name" value="CYTC"/>
    <property type="match status" value="1"/>
</dbReference>
<reference evidence="7 8" key="1">
    <citation type="journal article" date="2007" name="Appl. Environ. Microbiol.">
        <title>Genome sequence of the cellulolytic gliding bacterium Cytophaga hutchinsonii.</title>
        <authorList>
            <person name="Xie G."/>
            <person name="Bruce D.C."/>
            <person name="Challacombe J.F."/>
            <person name="Chertkov O."/>
            <person name="Detter J.C."/>
            <person name="Gilna P."/>
            <person name="Han C.S."/>
            <person name="Lucas S."/>
            <person name="Misra M."/>
            <person name="Myers G.L."/>
            <person name="Richardson P."/>
            <person name="Tapia R."/>
            <person name="Thayer N."/>
            <person name="Thompson L.S."/>
            <person name="Brettin T.S."/>
            <person name="Henrissat B."/>
            <person name="Wilson D.B."/>
            <person name="McBride M.J."/>
        </authorList>
    </citation>
    <scope>NUCLEOTIDE SEQUENCE [LARGE SCALE GENOMIC DNA]</scope>
    <source>
        <strain evidence="8">ATCC 33406 / DSM 1761 / CIP 103989 / NBRC 15051 / NCIMB 9469 / D465</strain>
    </source>
</reference>
<evidence type="ECO:0000313" key="8">
    <source>
        <dbReference type="Proteomes" id="UP000001822"/>
    </source>
</evidence>
<accession>A0A6N4SSZ0</accession>
<keyword evidence="1 4" id="KW-0349">Heme</keyword>
<keyword evidence="8" id="KW-1185">Reference proteome</keyword>
<keyword evidence="2 4" id="KW-0479">Metal-binding</keyword>
<evidence type="ECO:0000313" key="7">
    <source>
        <dbReference type="EMBL" id="ABG59476.1"/>
    </source>
</evidence>
<name>A0A6N4SSZ0_CYTH3</name>
<dbReference type="Gene3D" id="1.10.760.10">
    <property type="entry name" value="Cytochrome c-like domain"/>
    <property type="match status" value="1"/>
</dbReference>
<dbReference type="InterPro" id="IPR036280">
    <property type="entry name" value="Multihaem_cyt_sf"/>
</dbReference>
<dbReference type="Proteomes" id="UP000001822">
    <property type="component" value="Chromosome"/>
</dbReference>
<dbReference type="InterPro" id="IPR009056">
    <property type="entry name" value="Cyt_c-like_dom"/>
</dbReference>
<evidence type="ECO:0000256" key="4">
    <source>
        <dbReference type="PROSITE-ProRule" id="PRU00433"/>
    </source>
</evidence>
<keyword evidence="5" id="KW-0812">Transmembrane</keyword>
<gene>
    <name evidence="7" type="ordered locus">CHU_2213</name>
</gene>
<evidence type="ECO:0000256" key="3">
    <source>
        <dbReference type="ARBA" id="ARBA00023004"/>
    </source>
</evidence>
<feature type="domain" description="Cytochrome c" evidence="6">
    <location>
        <begin position="57"/>
        <end position="149"/>
    </location>
</feature>
<keyword evidence="5" id="KW-1133">Transmembrane helix</keyword>